<dbReference type="EMBL" id="JAVXUP010000552">
    <property type="protein sequence ID" value="KAK3025400.1"/>
    <property type="molecule type" value="Genomic_DNA"/>
</dbReference>
<evidence type="ECO:0000256" key="3">
    <source>
        <dbReference type="SAM" id="SignalP"/>
    </source>
</evidence>
<dbReference type="SUPFAM" id="SSF54001">
    <property type="entry name" value="Cysteine proteinases"/>
    <property type="match status" value="1"/>
</dbReference>
<feature type="chain" id="PRO_5041662047" evidence="3">
    <location>
        <begin position="25"/>
        <end position="315"/>
    </location>
</feature>
<keyword evidence="7" id="KW-1185">Reference proteome</keyword>
<dbReference type="InterPro" id="IPR000169">
    <property type="entry name" value="Pept_cys_AS"/>
</dbReference>
<name>A0AA88WP68_9ASTE</name>
<dbReference type="Pfam" id="PF00112">
    <property type="entry name" value="Peptidase_C1"/>
    <property type="match status" value="1"/>
</dbReference>
<accession>A0AA88WP68</accession>
<dbReference type="SMART" id="SM00645">
    <property type="entry name" value="Pept_C1"/>
    <property type="match status" value="1"/>
</dbReference>
<evidence type="ECO:0000259" key="5">
    <source>
        <dbReference type="SMART" id="SM00848"/>
    </source>
</evidence>
<reference evidence="6" key="1">
    <citation type="submission" date="2022-12" db="EMBL/GenBank/DDBJ databases">
        <title>Draft genome assemblies for two species of Escallonia (Escalloniales).</title>
        <authorList>
            <person name="Chanderbali A."/>
            <person name="Dervinis C."/>
            <person name="Anghel I."/>
            <person name="Soltis D."/>
            <person name="Soltis P."/>
            <person name="Zapata F."/>
        </authorList>
    </citation>
    <scope>NUCLEOTIDE SEQUENCE</scope>
    <source>
        <strain evidence="6">UCBG64.0493</strain>
        <tissue evidence="6">Leaf</tissue>
    </source>
</reference>
<comment type="similarity">
    <text evidence="1">Belongs to the peptidase C1 family.</text>
</comment>
<dbReference type="Proteomes" id="UP001188597">
    <property type="component" value="Unassembled WGS sequence"/>
</dbReference>
<evidence type="ECO:0000256" key="2">
    <source>
        <dbReference type="ARBA" id="ARBA00023157"/>
    </source>
</evidence>
<evidence type="ECO:0000256" key="1">
    <source>
        <dbReference type="ARBA" id="ARBA00008455"/>
    </source>
</evidence>
<dbReference type="PROSITE" id="PS00139">
    <property type="entry name" value="THIOL_PROTEASE_CYS"/>
    <property type="match status" value="1"/>
</dbReference>
<comment type="caution">
    <text evidence="6">The sequence shown here is derived from an EMBL/GenBank/DDBJ whole genome shotgun (WGS) entry which is preliminary data.</text>
</comment>
<evidence type="ECO:0000313" key="6">
    <source>
        <dbReference type="EMBL" id="KAK3025400.1"/>
    </source>
</evidence>
<protein>
    <submittedName>
        <fullName evidence="6">Uncharacterized protein</fullName>
    </submittedName>
</protein>
<evidence type="ECO:0000313" key="7">
    <source>
        <dbReference type="Proteomes" id="UP001188597"/>
    </source>
</evidence>
<evidence type="ECO:0000259" key="4">
    <source>
        <dbReference type="SMART" id="SM00645"/>
    </source>
</evidence>
<dbReference type="InterPro" id="IPR013201">
    <property type="entry name" value="Prot_inhib_I29"/>
</dbReference>
<keyword evidence="2" id="KW-1015">Disulfide bond</keyword>
<dbReference type="InterPro" id="IPR013128">
    <property type="entry name" value="Peptidase_C1A"/>
</dbReference>
<gene>
    <name evidence="6" type="ORF">RJ639_044655</name>
</gene>
<proteinExistence type="inferred from homology"/>
<dbReference type="GO" id="GO:0008234">
    <property type="term" value="F:cysteine-type peptidase activity"/>
    <property type="evidence" value="ECO:0007669"/>
    <property type="project" value="InterPro"/>
</dbReference>
<dbReference type="InterPro" id="IPR039417">
    <property type="entry name" value="Peptidase_C1A_papain-like"/>
</dbReference>
<keyword evidence="3" id="KW-0732">Signal</keyword>
<dbReference type="Gene3D" id="3.90.70.10">
    <property type="entry name" value="Cysteine proteinases"/>
    <property type="match status" value="1"/>
</dbReference>
<dbReference type="GO" id="GO:0006508">
    <property type="term" value="P:proteolysis"/>
    <property type="evidence" value="ECO:0007669"/>
    <property type="project" value="InterPro"/>
</dbReference>
<dbReference type="AlphaFoldDB" id="A0AA88WP68"/>
<dbReference type="Pfam" id="PF08246">
    <property type="entry name" value="Inhibitor_I29"/>
    <property type="match status" value="1"/>
</dbReference>
<feature type="signal peptide" evidence="3">
    <location>
        <begin position="1"/>
        <end position="24"/>
    </location>
</feature>
<dbReference type="InterPro" id="IPR000668">
    <property type="entry name" value="Peptidase_C1A_C"/>
</dbReference>
<feature type="domain" description="Cathepsin propeptide inhibitor" evidence="5">
    <location>
        <begin position="43"/>
        <end position="98"/>
    </location>
</feature>
<dbReference type="PANTHER" id="PTHR12411">
    <property type="entry name" value="CYSTEINE PROTEASE FAMILY C1-RELATED"/>
    <property type="match status" value="1"/>
</dbReference>
<dbReference type="CDD" id="cd02248">
    <property type="entry name" value="Peptidase_C1A"/>
    <property type="match status" value="1"/>
</dbReference>
<sequence>MPISSRTACLTLISLWILCMLARASPMQHKPAAYDPKSMRKRYEEWLDRHGRKYQGDEWVLRFGIYQSNVQFINYINAQNLTFKLTDNKYADLTNAEFTSIYVGLRTALCSSEGLNYTSQKFKALPRSVDWRKKGAVTPIKDQGQCGSCWAFSTVAAVEGINKIKTGRLVSLSEQELVDCDVNGDNQGCNGGYMDKAFDFIKENRGIATEAEYPYRGKDNKCDTQKEKDYAATISGHKRDYTQLIASPIVSCKQTEIAVDGQAMNWKEEDEFGGQEHNLIEECAEGWQEQVEEDYHFGECMKGGRNTQLEGENGV</sequence>
<feature type="domain" description="Peptidase C1A papain C-terminal" evidence="4">
    <location>
        <begin position="125"/>
        <end position="299"/>
    </location>
</feature>
<dbReference type="SMART" id="SM00848">
    <property type="entry name" value="Inhibitor_I29"/>
    <property type="match status" value="1"/>
</dbReference>
<organism evidence="6 7">
    <name type="scientific">Escallonia herrerae</name>
    <dbReference type="NCBI Taxonomy" id="1293975"/>
    <lineage>
        <taxon>Eukaryota</taxon>
        <taxon>Viridiplantae</taxon>
        <taxon>Streptophyta</taxon>
        <taxon>Embryophyta</taxon>
        <taxon>Tracheophyta</taxon>
        <taxon>Spermatophyta</taxon>
        <taxon>Magnoliopsida</taxon>
        <taxon>eudicotyledons</taxon>
        <taxon>Gunneridae</taxon>
        <taxon>Pentapetalae</taxon>
        <taxon>asterids</taxon>
        <taxon>campanulids</taxon>
        <taxon>Escalloniales</taxon>
        <taxon>Escalloniaceae</taxon>
        <taxon>Escallonia</taxon>
    </lineage>
</organism>
<dbReference type="InterPro" id="IPR038765">
    <property type="entry name" value="Papain-like_cys_pep_sf"/>
</dbReference>